<feature type="compositionally biased region" description="Basic and acidic residues" evidence="1">
    <location>
        <begin position="198"/>
        <end position="211"/>
    </location>
</feature>
<feature type="region of interest" description="Disordered" evidence="1">
    <location>
        <begin position="194"/>
        <end position="220"/>
    </location>
</feature>
<evidence type="ECO:0000313" key="5">
    <source>
        <dbReference type="RefSeq" id="XP_017950834.2"/>
    </source>
</evidence>
<dbReference type="Bgee" id="ENSXETG00000010149">
    <property type="expression patterns" value="Expressed in neurula embryo"/>
</dbReference>
<dbReference type="AlphaFoldDB" id="F6TQU3"/>
<evidence type="ECO:0000259" key="2">
    <source>
        <dbReference type="PROSITE" id="PS50017"/>
    </source>
</evidence>
<dbReference type="GO" id="GO:0007165">
    <property type="term" value="P:signal transduction"/>
    <property type="evidence" value="ECO:0007669"/>
    <property type="project" value="InterPro"/>
</dbReference>
<proteinExistence type="predicted"/>
<feature type="region of interest" description="Disordered" evidence="1">
    <location>
        <begin position="510"/>
        <end position="534"/>
    </location>
</feature>
<reference evidence="5" key="3">
    <citation type="submission" date="2025-04" db="UniProtKB">
        <authorList>
            <consortium name="RefSeq"/>
        </authorList>
    </citation>
    <scope>IDENTIFICATION</scope>
    <source>
        <strain evidence="5">Nigerian</strain>
        <tissue evidence="5">Liver and blood</tissue>
    </source>
</reference>
<dbReference type="CTD" id="401124"/>
<dbReference type="AGR" id="Xenbase:XB-GENE-6051254"/>
<dbReference type="Gene3D" id="2.60.220.30">
    <property type="match status" value="1"/>
</dbReference>
<dbReference type="InterPro" id="IPR011029">
    <property type="entry name" value="DEATH-like_dom_sf"/>
</dbReference>
<dbReference type="Gene3D" id="1.10.533.10">
    <property type="entry name" value="Death Domain, Fas"/>
    <property type="match status" value="1"/>
</dbReference>
<gene>
    <name evidence="3 5 6" type="primary">dthd1</name>
</gene>
<protein>
    <submittedName>
        <fullName evidence="3">Death domain-containing 1</fullName>
    </submittedName>
    <submittedName>
        <fullName evidence="5">Death domain-containing protein 1</fullName>
    </submittedName>
</protein>
<feature type="domain" description="Death" evidence="2">
    <location>
        <begin position="811"/>
        <end position="883"/>
    </location>
</feature>
<dbReference type="eggNOG" id="ENOG502QTTM">
    <property type="taxonomic scope" value="Eukaryota"/>
</dbReference>
<keyword evidence="4" id="KW-1185">Reference proteome</keyword>
<dbReference type="PANTHER" id="PTHR28336:SF4">
    <property type="entry name" value="DEATH DOMAIN-CONTAINING PROTEIN 1"/>
    <property type="match status" value="1"/>
</dbReference>
<dbReference type="PROSITE" id="PS50017">
    <property type="entry name" value="DEATH_DOMAIN"/>
    <property type="match status" value="1"/>
</dbReference>
<dbReference type="GeneTree" id="ENSGT00940000153404"/>
<feature type="compositionally biased region" description="Basic and acidic residues" evidence="1">
    <location>
        <begin position="514"/>
        <end position="527"/>
    </location>
</feature>
<dbReference type="GeneID" id="100494872"/>
<dbReference type="HOGENOM" id="CLU_013631_0_0_1"/>
<evidence type="ECO:0000256" key="1">
    <source>
        <dbReference type="SAM" id="MobiDB-lite"/>
    </source>
</evidence>
<evidence type="ECO:0000313" key="6">
    <source>
        <dbReference type="Xenbase" id="XB-GENE-6051254"/>
    </source>
</evidence>
<dbReference type="InterPro" id="IPR000488">
    <property type="entry name" value="Death_dom"/>
</dbReference>
<dbReference type="OMA" id="LCSMHDE"/>
<dbReference type="RefSeq" id="XP_017950834.2">
    <property type="nucleotide sequence ID" value="XM_018095345.2"/>
</dbReference>
<dbReference type="Proteomes" id="UP000008143">
    <property type="component" value="Chromosome 1"/>
</dbReference>
<reference evidence="3" key="2">
    <citation type="submission" date="2011-06" db="UniProtKB">
        <authorList>
            <consortium name="Ensembl"/>
        </authorList>
    </citation>
    <scope>IDENTIFICATION</scope>
</reference>
<name>F6TQU3_XENTR</name>
<dbReference type="Pfam" id="PF00531">
    <property type="entry name" value="Death"/>
    <property type="match status" value="1"/>
</dbReference>
<dbReference type="KEGG" id="xtr:100494872"/>
<dbReference type="Ensembl" id="ENSXETT00000022386">
    <property type="protein sequence ID" value="ENSXETP00000022386"/>
    <property type="gene ID" value="ENSXETG00000010149"/>
</dbReference>
<reference evidence="3" key="1">
    <citation type="journal article" date="2010" name="Science">
        <title>The genome of the Western clawed frog Xenopus tropicalis.</title>
        <authorList>
            <person name="Hellsten U."/>
            <person name="Harland R.M."/>
            <person name="Gilchrist M.J."/>
            <person name="Hendrix D."/>
            <person name="Jurka J."/>
            <person name="Kapitonov V."/>
            <person name="Ovcharenko I."/>
            <person name="Putnam N.H."/>
            <person name="Shu S."/>
            <person name="Taher L."/>
            <person name="Blitz I.L."/>
            <person name="Blumberg B."/>
            <person name="Dichmann D.S."/>
            <person name="Dubchak I."/>
            <person name="Amaya E."/>
            <person name="Detter J.C."/>
            <person name="Fletcher R."/>
            <person name="Gerhard D.S."/>
            <person name="Goodstein D."/>
            <person name="Graves T."/>
            <person name="Grigoriev I.V."/>
            <person name="Grimwood J."/>
            <person name="Kawashima T."/>
            <person name="Lindquist E."/>
            <person name="Lucas S.M."/>
            <person name="Mead P.E."/>
            <person name="Mitros T."/>
            <person name="Ogino H."/>
            <person name="Ohta Y."/>
            <person name="Poliakov A.V."/>
            <person name="Pollet N."/>
            <person name="Robert J."/>
            <person name="Salamov A."/>
            <person name="Sater A.K."/>
            <person name="Schmutz J."/>
            <person name="Terry A."/>
            <person name="Vize P.D."/>
            <person name="Warren W.C."/>
            <person name="Wells D."/>
            <person name="Wills A."/>
            <person name="Wilson R.K."/>
            <person name="Zimmerman L.B."/>
            <person name="Zorn A.M."/>
            <person name="Grainger R."/>
            <person name="Grammer T."/>
            <person name="Khokha M.K."/>
            <person name="Richardson P.M."/>
            <person name="Rokhsar D.S."/>
        </authorList>
    </citation>
    <scope>NUCLEOTIDE SEQUENCE [LARGE SCALE GENOMIC DNA]</scope>
    <source>
        <strain evidence="3">Nigerian</strain>
    </source>
</reference>
<dbReference type="PANTHER" id="PTHR28336">
    <property type="entry name" value="BA1-643"/>
    <property type="match status" value="1"/>
</dbReference>
<dbReference type="SUPFAM" id="SSF47986">
    <property type="entry name" value="DEATH domain"/>
    <property type="match status" value="1"/>
</dbReference>
<evidence type="ECO:0000313" key="3">
    <source>
        <dbReference type="Ensembl" id="ENSXETP00000022386"/>
    </source>
</evidence>
<organism evidence="3">
    <name type="scientific">Xenopus tropicalis</name>
    <name type="common">Western clawed frog</name>
    <name type="synonym">Silurana tropicalis</name>
    <dbReference type="NCBI Taxonomy" id="8364"/>
    <lineage>
        <taxon>Eukaryota</taxon>
        <taxon>Metazoa</taxon>
        <taxon>Chordata</taxon>
        <taxon>Craniata</taxon>
        <taxon>Vertebrata</taxon>
        <taxon>Euteleostomi</taxon>
        <taxon>Amphibia</taxon>
        <taxon>Batrachia</taxon>
        <taxon>Anura</taxon>
        <taxon>Pipoidea</taxon>
        <taxon>Pipidae</taxon>
        <taxon>Xenopodinae</taxon>
        <taxon>Xenopus</taxon>
        <taxon>Silurana</taxon>
    </lineage>
</organism>
<feature type="region of interest" description="Disordered" evidence="1">
    <location>
        <begin position="138"/>
        <end position="175"/>
    </location>
</feature>
<dbReference type="ExpressionAtlas" id="F6TQU3">
    <property type="expression patterns" value="baseline"/>
</dbReference>
<evidence type="ECO:0000313" key="4">
    <source>
        <dbReference type="Proteomes" id="UP000008143"/>
    </source>
</evidence>
<dbReference type="OrthoDB" id="6118651at2759"/>
<sequence length="891" mass="100834">MELASNTENSVLILTHIKQLHQALGCVMEEPHINQSEEINENILTLIASIHDLSRTFSERLHESSEQVQASVLLLKELQNKFQDCVSHDEHVHYCTTVGQILFDTAKHLDTVEEQWNDIRLQYKATADQKVDITKKTTCDQNKDGHTSSTLINSAKSDESGENTEQNQCRIQDKFQSDETDDILIRAMEELTTNENHNFSEEENKETDIKHKSTNAVPRNNNELAETTTERDISQNQDIHPEPHPDTQYGCQGFDNSSTRDCTTSEVVCNGTKLHLSVERLLESEKWTYQEYMLQREGESEPTLACFIRAPSYILQKLQVQYMDSISSLMVSDSEELVSNILGILSLDSDLTIPFPLSISIPFSSRYRGNYKDVMVKACDENLHPSYLTPHSLDGYHGNYKGTFAEVKIYKLGIFSVVSCLKKENFTILKKGLSIKLGIDPRISLNYPPGCFRSSVIVQFKVQPIDTSIISLLKVKHDVYHSVVSTSPMVHVKQPSVQLFRKPVTVFLPCPPNPEKKKQGEESDNKRASTAMGPRATGANQLRAVSAPMRKLGENPNESLKLLAYKEDQWIILEDIVVKNVQNGIVSFDMDEHVTSFIVIRLSSAMDNAHLMSFIHSLEVATHSSMVNVILYRKKDNLQKAIVKVVPSKELTWEVANLREEGYSGPPEPSEQIQLREGEQIHFRFCGNITASDGKDCGKTFGLTFHAQRKQRLSLHLSVVDEFGNYSCPHYKGTVAVYKLGKEDIAECYKSGQSTDTYLQQRSPVCKLAVTLPKMEKNVSRPSSTKIITSDPADILWDSLLKWLAQELSEEDASHLVLSLPIRRSTVQLVKLKSPDNLTEQIYEFLSFWKKSLPASADKIRLLARHLRKSGRSDLLEPLQMNWETKMSLPT</sequence>
<accession>F6TQU3</accession>
<dbReference type="Xenbase" id="XB-GENE-6051254">
    <property type="gene designation" value="dthd1"/>
</dbReference>